<dbReference type="EMBL" id="MFDD01000002">
    <property type="protein sequence ID" value="OGE41190.1"/>
    <property type="molecule type" value="Genomic_DNA"/>
</dbReference>
<dbReference type="GO" id="GO:0008270">
    <property type="term" value="F:zinc ion binding"/>
    <property type="evidence" value="ECO:0007669"/>
    <property type="project" value="TreeGrafter"/>
</dbReference>
<dbReference type="GO" id="GO:0005829">
    <property type="term" value="C:cytosol"/>
    <property type="evidence" value="ECO:0007669"/>
    <property type="project" value="TreeGrafter"/>
</dbReference>
<dbReference type="InterPro" id="IPR050243">
    <property type="entry name" value="PHP_phosphatase"/>
</dbReference>
<dbReference type="PANTHER" id="PTHR36928">
    <property type="entry name" value="PHOSPHATASE YCDX-RELATED"/>
    <property type="match status" value="1"/>
</dbReference>
<comment type="caution">
    <text evidence="1">The sequence shown here is derived from an EMBL/GenBank/DDBJ whole genome shotgun (WGS) entry which is preliminary data.</text>
</comment>
<dbReference type="InterPro" id="IPR016195">
    <property type="entry name" value="Pol/histidinol_Pase-like"/>
</dbReference>
<gene>
    <name evidence="1" type="ORF">A3D25_01500</name>
</gene>
<dbReference type="AlphaFoldDB" id="A0A1F5KK58"/>
<dbReference type="GO" id="GO:0042578">
    <property type="term" value="F:phosphoric ester hydrolase activity"/>
    <property type="evidence" value="ECO:0007669"/>
    <property type="project" value="TreeGrafter"/>
</dbReference>
<protein>
    <recommendedName>
        <fullName evidence="3">PHP domain-containing protein</fullName>
    </recommendedName>
</protein>
<reference evidence="1 2" key="1">
    <citation type="journal article" date="2016" name="Nat. Commun.">
        <title>Thousands of microbial genomes shed light on interconnected biogeochemical processes in an aquifer system.</title>
        <authorList>
            <person name="Anantharaman K."/>
            <person name="Brown C.T."/>
            <person name="Hug L.A."/>
            <person name="Sharon I."/>
            <person name="Castelle C.J."/>
            <person name="Probst A.J."/>
            <person name="Thomas B.C."/>
            <person name="Singh A."/>
            <person name="Wilkins M.J."/>
            <person name="Karaoz U."/>
            <person name="Brodie E.L."/>
            <person name="Williams K.H."/>
            <person name="Hubbard S.S."/>
            <person name="Banfield J.F."/>
        </authorList>
    </citation>
    <scope>NUCLEOTIDE SEQUENCE [LARGE SCALE GENOMIC DNA]</scope>
</reference>
<name>A0A1F5KK58_9BACT</name>
<evidence type="ECO:0000313" key="2">
    <source>
        <dbReference type="Proteomes" id="UP000177328"/>
    </source>
</evidence>
<evidence type="ECO:0000313" key="1">
    <source>
        <dbReference type="EMBL" id="OGE41190.1"/>
    </source>
</evidence>
<dbReference type="PANTHER" id="PTHR36928:SF1">
    <property type="entry name" value="PHOSPHATASE YCDX-RELATED"/>
    <property type="match status" value="1"/>
</dbReference>
<dbReference type="Gene3D" id="3.20.20.140">
    <property type="entry name" value="Metal-dependent hydrolases"/>
    <property type="match status" value="1"/>
</dbReference>
<evidence type="ECO:0008006" key="3">
    <source>
        <dbReference type="Google" id="ProtNLM"/>
    </source>
</evidence>
<proteinExistence type="predicted"/>
<accession>A0A1F5KK58</accession>
<dbReference type="SUPFAM" id="SSF89550">
    <property type="entry name" value="PHP domain-like"/>
    <property type="match status" value="1"/>
</dbReference>
<organism evidence="1 2">
    <name type="scientific">Candidatus Daviesbacteria bacterium RIFCSPHIGHO2_02_FULL_43_12</name>
    <dbReference type="NCBI Taxonomy" id="1797776"/>
    <lineage>
        <taxon>Bacteria</taxon>
        <taxon>Candidatus Daviesiibacteriota</taxon>
    </lineage>
</organism>
<sequence>MSERNCSLAGMEVLTHVHVKLGELSFNSSFPEFGRFGQNWQDGQITIRQFAWMLGQLGRHPSVVDSDHTGHSLDEYHPFIYPANSVAEVRAMRSARFVPSRLPQTIDTISQRVDARRAMVEKHRKDTGTQIYTGVEADILSPEGLLDINTGVLRQLQVGGASYHEDEFIDAFGRQATLPEIISAYTAVALNPGVDIINHPIRELSRGAFRALEENPLHFEELFRHIARENKAIEINLRDLIDPERKHQEALMMQLAVMAKNIGVKLTLGTDFHSLQTFMRPELPGGKRQDSEGLVARLYQEFPKGEQLFVSDAQAMVEFEAKMPAILAELFPRGTPLSGQGLGTPSNLLKIYRPAHRAISRLAAAGIQITDFINSNQIGFDKWQSERFLIKQATLS</sequence>
<dbReference type="Proteomes" id="UP000177328">
    <property type="component" value="Unassembled WGS sequence"/>
</dbReference>